<protein>
    <submittedName>
        <fullName evidence="2">Uncharacterized protein</fullName>
    </submittedName>
</protein>
<evidence type="ECO:0000313" key="2">
    <source>
        <dbReference type="EMBL" id="EPD70858.1"/>
    </source>
</evidence>
<name>S2Z289_9CORY</name>
<dbReference type="EMBL" id="ATBY01000002">
    <property type="protein sequence ID" value="EPD70858.1"/>
    <property type="molecule type" value="Genomic_DNA"/>
</dbReference>
<feature type="region of interest" description="Disordered" evidence="1">
    <location>
        <begin position="86"/>
        <end position="109"/>
    </location>
</feature>
<sequence>MSEDISELVEHLANGRVLSPFDMEAMQTVAGLIMRLRAARAAIVASGGQIIVDDGKGFPVEHPALLVEKRASAELRGWVKDRPDLFGPPRVDRPEQDPMAEFRRQLEEL</sequence>
<dbReference type="HOGENOM" id="CLU_175387_0_0_11"/>
<evidence type="ECO:0000256" key="1">
    <source>
        <dbReference type="SAM" id="MobiDB-lite"/>
    </source>
</evidence>
<dbReference type="STRING" id="1125779.HMPREF1219_00153"/>
<dbReference type="PATRIC" id="fig|1125779.3.peg.144"/>
<reference evidence="2 3" key="1">
    <citation type="submission" date="2013-05" db="EMBL/GenBank/DDBJ databases">
        <title>The Genome Sequence of Corynebacterium pyruviciproducens 1773O (ATCC BAA-1742).</title>
        <authorList>
            <consortium name="The Broad Institute Genomics Platform"/>
            <person name="Earl A."/>
            <person name="Ward D."/>
            <person name="Feldgarden M."/>
            <person name="Gevers D."/>
            <person name="Tong J."/>
            <person name="Walker B."/>
            <person name="Young S."/>
            <person name="Zeng Q."/>
            <person name="Gargeya S."/>
            <person name="Fitzgerald M."/>
            <person name="Haas B."/>
            <person name="Abouelleil A."/>
            <person name="Allen A.W."/>
            <person name="Alvarado L."/>
            <person name="Arachchi H.M."/>
            <person name="Berlin A.M."/>
            <person name="Chapman S.B."/>
            <person name="Gainer-Dewar J."/>
            <person name="Goldberg J."/>
            <person name="Griggs A."/>
            <person name="Gujja S."/>
            <person name="Hansen M."/>
            <person name="Howarth C."/>
            <person name="Imamovic A."/>
            <person name="Ireland A."/>
            <person name="Larimer J."/>
            <person name="McCowan C."/>
            <person name="Murphy C."/>
            <person name="Pearson M."/>
            <person name="Poon T.W."/>
            <person name="Priest M."/>
            <person name="Roberts A."/>
            <person name="Saif S."/>
            <person name="Shea T."/>
            <person name="Sisk P."/>
            <person name="Sykes S."/>
            <person name="Wortman J."/>
            <person name="Nusbaum C."/>
            <person name="Birren B."/>
        </authorList>
    </citation>
    <scope>NUCLEOTIDE SEQUENCE [LARGE SCALE GENOMIC DNA]</scope>
    <source>
        <strain evidence="2 3">ATCC BAA-1742</strain>
    </source>
</reference>
<accession>S2Z289</accession>
<dbReference type="Proteomes" id="UP000014408">
    <property type="component" value="Unassembled WGS sequence"/>
</dbReference>
<dbReference type="eggNOG" id="ENOG50328PF">
    <property type="taxonomic scope" value="Bacteria"/>
</dbReference>
<proteinExistence type="predicted"/>
<keyword evidence="3" id="KW-1185">Reference proteome</keyword>
<gene>
    <name evidence="2" type="ORF">HMPREF1219_00153</name>
</gene>
<dbReference type="RefSeq" id="WP_016457077.1">
    <property type="nucleotide sequence ID" value="NZ_KE150446.1"/>
</dbReference>
<evidence type="ECO:0000313" key="3">
    <source>
        <dbReference type="Proteomes" id="UP000014408"/>
    </source>
</evidence>
<organism evidence="2 3">
    <name type="scientific">Corynebacterium pyruviciproducens ATCC BAA-1742</name>
    <dbReference type="NCBI Taxonomy" id="1125779"/>
    <lineage>
        <taxon>Bacteria</taxon>
        <taxon>Bacillati</taxon>
        <taxon>Actinomycetota</taxon>
        <taxon>Actinomycetes</taxon>
        <taxon>Mycobacteriales</taxon>
        <taxon>Corynebacteriaceae</taxon>
        <taxon>Corynebacterium</taxon>
    </lineage>
</organism>
<dbReference type="AlphaFoldDB" id="S2Z289"/>
<comment type="caution">
    <text evidence="2">The sequence shown here is derived from an EMBL/GenBank/DDBJ whole genome shotgun (WGS) entry which is preliminary data.</text>
</comment>